<evidence type="ECO:0000313" key="2">
    <source>
        <dbReference type="Proteomes" id="UP001237642"/>
    </source>
</evidence>
<evidence type="ECO:0000313" key="1">
    <source>
        <dbReference type="EMBL" id="KAK1382626.1"/>
    </source>
</evidence>
<keyword evidence="2" id="KW-1185">Reference proteome</keyword>
<reference evidence="1" key="2">
    <citation type="submission" date="2023-05" db="EMBL/GenBank/DDBJ databases">
        <authorList>
            <person name="Schelkunov M.I."/>
        </authorList>
    </citation>
    <scope>NUCLEOTIDE SEQUENCE</scope>
    <source>
        <strain evidence="1">Hsosn_3</strain>
        <tissue evidence="1">Leaf</tissue>
    </source>
</reference>
<dbReference type="EMBL" id="JAUIZM010000005">
    <property type="protein sequence ID" value="KAK1382626.1"/>
    <property type="molecule type" value="Genomic_DNA"/>
</dbReference>
<name>A0AAD8IBS3_9APIA</name>
<dbReference type="Proteomes" id="UP001237642">
    <property type="component" value="Unassembled WGS sequence"/>
</dbReference>
<proteinExistence type="predicted"/>
<accession>A0AAD8IBS3</accession>
<dbReference type="AlphaFoldDB" id="A0AAD8IBS3"/>
<protein>
    <submittedName>
        <fullName evidence="1">Uncharacterized protein</fullName>
    </submittedName>
</protein>
<comment type="caution">
    <text evidence="1">The sequence shown here is derived from an EMBL/GenBank/DDBJ whole genome shotgun (WGS) entry which is preliminary data.</text>
</comment>
<organism evidence="1 2">
    <name type="scientific">Heracleum sosnowskyi</name>
    <dbReference type="NCBI Taxonomy" id="360622"/>
    <lineage>
        <taxon>Eukaryota</taxon>
        <taxon>Viridiplantae</taxon>
        <taxon>Streptophyta</taxon>
        <taxon>Embryophyta</taxon>
        <taxon>Tracheophyta</taxon>
        <taxon>Spermatophyta</taxon>
        <taxon>Magnoliopsida</taxon>
        <taxon>eudicotyledons</taxon>
        <taxon>Gunneridae</taxon>
        <taxon>Pentapetalae</taxon>
        <taxon>asterids</taxon>
        <taxon>campanulids</taxon>
        <taxon>Apiales</taxon>
        <taxon>Apiaceae</taxon>
        <taxon>Apioideae</taxon>
        <taxon>apioid superclade</taxon>
        <taxon>Tordylieae</taxon>
        <taxon>Tordyliinae</taxon>
        <taxon>Heracleum</taxon>
    </lineage>
</organism>
<gene>
    <name evidence="1" type="ORF">POM88_020361</name>
</gene>
<reference evidence="1" key="1">
    <citation type="submission" date="2023-02" db="EMBL/GenBank/DDBJ databases">
        <title>Genome of toxic invasive species Heracleum sosnowskyi carries increased number of genes despite the absence of recent whole-genome duplications.</title>
        <authorList>
            <person name="Schelkunov M."/>
            <person name="Shtratnikova V."/>
            <person name="Makarenko M."/>
            <person name="Klepikova A."/>
            <person name="Omelchenko D."/>
            <person name="Novikova G."/>
            <person name="Obukhova E."/>
            <person name="Bogdanov V."/>
            <person name="Penin A."/>
            <person name="Logacheva M."/>
        </authorList>
    </citation>
    <scope>NUCLEOTIDE SEQUENCE</scope>
    <source>
        <strain evidence="1">Hsosn_3</strain>
        <tissue evidence="1">Leaf</tissue>
    </source>
</reference>
<sequence length="119" mass="13653">MKGFKALQDEGIEPELEMKLDQLFGVSVLNERIVTERSLKDMEIMNLEARNLADSSVSLADSSAKLFSMPDLVFGSPEFCFACTLIEDPQKRIIVYGMPDDYSRSQWLKYLYQKSEKNE</sequence>